<gene>
    <name evidence="3" type="ORF">KMW28_07955</name>
</gene>
<feature type="domain" description="Activator of Hsp90 ATPase homologue 1/2-like C-terminal" evidence="2">
    <location>
        <begin position="16"/>
        <end position="142"/>
    </location>
</feature>
<proteinExistence type="inferred from homology"/>
<evidence type="ECO:0000259" key="2">
    <source>
        <dbReference type="Pfam" id="PF08327"/>
    </source>
</evidence>
<dbReference type="EMBL" id="CP076132">
    <property type="protein sequence ID" value="QWG03508.1"/>
    <property type="molecule type" value="Genomic_DNA"/>
</dbReference>
<dbReference type="AlphaFoldDB" id="A0AAX1N7L2"/>
<dbReference type="KEGG" id="fya:KMW28_07955"/>
<keyword evidence="4" id="KW-1185">Reference proteome</keyword>
<dbReference type="Pfam" id="PF08327">
    <property type="entry name" value="AHSA1"/>
    <property type="match status" value="1"/>
</dbReference>
<evidence type="ECO:0000313" key="4">
    <source>
        <dbReference type="Proteomes" id="UP000678679"/>
    </source>
</evidence>
<evidence type="ECO:0000313" key="3">
    <source>
        <dbReference type="EMBL" id="QWG03508.1"/>
    </source>
</evidence>
<dbReference type="Proteomes" id="UP000678679">
    <property type="component" value="Chromosome 1"/>
</dbReference>
<sequence>MEENKKVIVTEEFTVSKSLLWEVITQHSHQINWFFSNIPSFELEVGYQVLFDVETPNRVFPHFWKVLAIQPQKSFTLLREYQGFDGSSEVCFSIESLSENSSRLTLTHTVTDPFSQDIEEFRYESCLGGWNYFIKKNLKQYIDRLVIK</sequence>
<dbReference type="RefSeq" id="WP_169664678.1">
    <property type="nucleotide sequence ID" value="NZ_CP076132.1"/>
</dbReference>
<protein>
    <submittedName>
        <fullName evidence="3">SRPBCC domain-containing protein</fullName>
    </submittedName>
</protein>
<comment type="similarity">
    <text evidence="1">Belongs to the AHA1 family.</text>
</comment>
<dbReference type="InterPro" id="IPR013538">
    <property type="entry name" value="ASHA1/2-like_C"/>
</dbReference>
<evidence type="ECO:0000256" key="1">
    <source>
        <dbReference type="ARBA" id="ARBA00006817"/>
    </source>
</evidence>
<dbReference type="InterPro" id="IPR023393">
    <property type="entry name" value="START-like_dom_sf"/>
</dbReference>
<dbReference type="SUPFAM" id="SSF55961">
    <property type="entry name" value="Bet v1-like"/>
    <property type="match status" value="1"/>
</dbReference>
<organism evidence="3 4">
    <name type="scientific">Flammeovirga yaeyamensis</name>
    <dbReference type="NCBI Taxonomy" id="367791"/>
    <lineage>
        <taxon>Bacteria</taxon>
        <taxon>Pseudomonadati</taxon>
        <taxon>Bacteroidota</taxon>
        <taxon>Cytophagia</taxon>
        <taxon>Cytophagales</taxon>
        <taxon>Flammeovirgaceae</taxon>
        <taxon>Flammeovirga</taxon>
    </lineage>
</organism>
<name>A0AAX1N7L2_9BACT</name>
<accession>A0AAX1N7L2</accession>
<dbReference type="CDD" id="cd07814">
    <property type="entry name" value="SRPBCC_CalC_Aha1-like"/>
    <property type="match status" value="1"/>
</dbReference>
<dbReference type="Gene3D" id="3.30.530.20">
    <property type="match status" value="1"/>
</dbReference>
<reference evidence="3 4" key="1">
    <citation type="submission" date="2021-05" db="EMBL/GenBank/DDBJ databases">
        <title>Comparative genomic studies on the polysaccharide-degrading batcterial strains of the Flammeovirga genus.</title>
        <authorList>
            <person name="Zewei F."/>
            <person name="Zheng Z."/>
            <person name="Yu L."/>
            <person name="Ruyue G."/>
            <person name="Yanhong M."/>
            <person name="Yuanyuan C."/>
            <person name="Jingyan G."/>
            <person name="Wenjun H."/>
        </authorList>
    </citation>
    <scope>NUCLEOTIDE SEQUENCE [LARGE SCALE GENOMIC DNA]</scope>
    <source>
        <strain evidence="3 4">NBRC:100898</strain>
    </source>
</reference>